<organism evidence="19 20">
    <name type="scientific">Pseudomonas fluvialis</name>
    <dbReference type="NCBI Taxonomy" id="1793966"/>
    <lineage>
        <taxon>Bacteria</taxon>
        <taxon>Pseudomonadati</taxon>
        <taxon>Pseudomonadota</taxon>
        <taxon>Gammaproteobacteria</taxon>
        <taxon>Pseudomonadales</taxon>
        <taxon>Pseudomonadaceae</taxon>
        <taxon>Pseudomonas</taxon>
    </lineage>
</organism>
<dbReference type="Gene3D" id="3.30.565.10">
    <property type="entry name" value="Histidine kinase-like ATPase, C-terminal domain"/>
    <property type="match status" value="1"/>
</dbReference>
<dbReference type="GO" id="GO:0005886">
    <property type="term" value="C:plasma membrane"/>
    <property type="evidence" value="ECO:0007669"/>
    <property type="project" value="UniProtKB-SubCell"/>
</dbReference>
<evidence type="ECO:0000256" key="13">
    <source>
        <dbReference type="ARBA" id="ARBA00023012"/>
    </source>
</evidence>
<dbReference type="InterPro" id="IPR003661">
    <property type="entry name" value="HisK_dim/P_dom"/>
</dbReference>
<keyword evidence="5" id="KW-0997">Cell inner membrane</keyword>
<dbReference type="EC" id="2.7.13.3" evidence="3"/>
<keyword evidence="14 16" id="KW-0472">Membrane</keyword>
<evidence type="ECO:0000256" key="16">
    <source>
        <dbReference type="SAM" id="Phobius"/>
    </source>
</evidence>
<keyword evidence="6" id="KW-0597">Phosphoprotein</keyword>
<evidence type="ECO:0000313" key="19">
    <source>
        <dbReference type="EMBL" id="MBB6341708.1"/>
    </source>
</evidence>
<keyword evidence="8 16" id="KW-0812">Transmembrane</keyword>
<keyword evidence="4" id="KW-1003">Cell membrane</keyword>
<evidence type="ECO:0000256" key="10">
    <source>
        <dbReference type="ARBA" id="ARBA00022777"/>
    </source>
</evidence>
<dbReference type="EMBL" id="JACHLL010000003">
    <property type="protein sequence ID" value="MBB6341708.1"/>
    <property type="molecule type" value="Genomic_DNA"/>
</dbReference>
<keyword evidence="7" id="KW-0808">Transferase</keyword>
<dbReference type="InterPro" id="IPR036097">
    <property type="entry name" value="HisK_dim/P_sf"/>
</dbReference>
<dbReference type="AlphaFoldDB" id="A0A7X0BSK8"/>
<dbReference type="GO" id="GO:0005524">
    <property type="term" value="F:ATP binding"/>
    <property type="evidence" value="ECO:0007669"/>
    <property type="project" value="UniProtKB-KW"/>
</dbReference>
<feature type="transmembrane region" description="Helical" evidence="16">
    <location>
        <begin position="67"/>
        <end position="87"/>
    </location>
</feature>
<dbReference type="InterPro" id="IPR005467">
    <property type="entry name" value="His_kinase_dom"/>
</dbReference>
<dbReference type="GO" id="GO:0000155">
    <property type="term" value="F:phosphorelay sensor kinase activity"/>
    <property type="evidence" value="ECO:0007669"/>
    <property type="project" value="InterPro"/>
</dbReference>
<reference evidence="19 20" key="1">
    <citation type="submission" date="2020-08" db="EMBL/GenBank/DDBJ databases">
        <title>Functional genomics of gut bacteria from endangered species of beetles.</title>
        <authorList>
            <person name="Carlos-Shanley C."/>
        </authorList>
    </citation>
    <scope>NUCLEOTIDE SEQUENCE [LARGE SCALE GENOMIC DNA]</scope>
    <source>
        <strain evidence="19 20">S00202</strain>
    </source>
</reference>
<dbReference type="SMART" id="SM00387">
    <property type="entry name" value="HATPase_c"/>
    <property type="match status" value="1"/>
</dbReference>
<feature type="domain" description="Histidine kinase" evidence="17">
    <location>
        <begin position="150"/>
        <end position="348"/>
    </location>
</feature>
<dbReference type="SUPFAM" id="SSF55874">
    <property type="entry name" value="ATPase domain of HSP90 chaperone/DNA topoisomerase II/histidine kinase"/>
    <property type="match status" value="1"/>
</dbReference>
<evidence type="ECO:0000256" key="11">
    <source>
        <dbReference type="ARBA" id="ARBA00022840"/>
    </source>
</evidence>
<gene>
    <name evidence="19" type="ORF">HNP49_001876</name>
</gene>
<feature type="transmembrane region" description="Helical" evidence="16">
    <location>
        <begin position="12"/>
        <end position="34"/>
    </location>
</feature>
<comment type="subcellular location">
    <subcellularLocation>
        <location evidence="2">Cell inner membrane</location>
        <topology evidence="2">Multi-pass membrane protein</topology>
    </subcellularLocation>
</comment>
<protein>
    <recommendedName>
        <fullName evidence="3">histidine kinase</fullName>
        <ecNumber evidence="3">2.7.13.3</ecNumber>
    </recommendedName>
</protein>
<dbReference type="SMART" id="SM00388">
    <property type="entry name" value="HisKA"/>
    <property type="match status" value="1"/>
</dbReference>
<accession>A0A7X0BSK8</accession>
<dbReference type="PANTHER" id="PTHR44936">
    <property type="entry name" value="SENSOR PROTEIN CREC"/>
    <property type="match status" value="1"/>
</dbReference>
<dbReference type="InterPro" id="IPR036890">
    <property type="entry name" value="HATPase_C_sf"/>
</dbReference>
<evidence type="ECO:0000259" key="17">
    <source>
        <dbReference type="PROSITE" id="PS50109"/>
    </source>
</evidence>
<dbReference type="InterPro" id="IPR004358">
    <property type="entry name" value="Sig_transdc_His_kin-like_C"/>
</dbReference>
<dbReference type="PANTHER" id="PTHR44936:SF5">
    <property type="entry name" value="SENSOR HISTIDINE KINASE ENVZ"/>
    <property type="match status" value="1"/>
</dbReference>
<evidence type="ECO:0000256" key="5">
    <source>
        <dbReference type="ARBA" id="ARBA00022519"/>
    </source>
</evidence>
<evidence type="ECO:0000313" key="20">
    <source>
        <dbReference type="Proteomes" id="UP000557193"/>
    </source>
</evidence>
<dbReference type="PROSITE" id="PS50109">
    <property type="entry name" value="HIS_KIN"/>
    <property type="match status" value="1"/>
</dbReference>
<dbReference type="PRINTS" id="PR00344">
    <property type="entry name" value="BCTRLSENSOR"/>
</dbReference>
<dbReference type="Pfam" id="PF02518">
    <property type="entry name" value="HATPase_c"/>
    <property type="match status" value="1"/>
</dbReference>
<dbReference type="SMART" id="SM00304">
    <property type="entry name" value="HAMP"/>
    <property type="match status" value="1"/>
</dbReference>
<dbReference type="Proteomes" id="UP000557193">
    <property type="component" value="Unassembled WGS sequence"/>
</dbReference>
<keyword evidence="13" id="KW-0902">Two-component regulatory system</keyword>
<dbReference type="CDD" id="cd00082">
    <property type="entry name" value="HisKA"/>
    <property type="match status" value="1"/>
</dbReference>
<feature type="compositionally biased region" description="Pro residues" evidence="15">
    <location>
        <begin position="51"/>
        <end position="62"/>
    </location>
</feature>
<evidence type="ECO:0000256" key="14">
    <source>
        <dbReference type="ARBA" id="ARBA00023136"/>
    </source>
</evidence>
<evidence type="ECO:0000256" key="1">
    <source>
        <dbReference type="ARBA" id="ARBA00000085"/>
    </source>
</evidence>
<keyword evidence="11" id="KW-0067">ATP-binding</keyword>
<dbReference type="InterPro" id="IPR003660">
    <property type="entry name" value="HAMP_dom"/>
</dbReference>
<dbReference type="PROSITE" id="PS50885">
    <property type="entry name" value="HAMP"/>
    <property type="match status" value="1"/>
</dbReference>
<name>A0A7X0BSK8_9PSED</name>
<comment type="catalytic activity">
    <reaction evidence="1">
        <text>ATP + protein L-histidine = ADP + protein N-phospho-L-histidine.</text>
        <dbReference type="EC" id="2.7.13.3"/>
    </reaction>
</comment>
<evidence type="ECO:0000256" key="15">
    <source>
        <dbReference type="SAM" id="MobiDB-lite"/>
    </source>
</evidence>
<evidence type="ECO:0000256" key="3">
    <source>
        <dbReference type="ARBA" id="ARBA00012438"/>
    </source>
</evidence>
<keyword evidence="20" id="KW-1185">Reference proteome</keyword>
<keyword evidence="12 16" id="KW-1133">Transmembrane helix</keyword>
<sequence length="349" mass="38045">MRRTDSLQLRLFGMFVLAIALAHLLAFIWFHSFAAPPAPPPPPSASWLADHPPPPPVGSPGPPPSRFAGPLVPLVLQLLALIVAAWLGSRLLTRPIHQLSSAAERLSQDLDSPPLSEQGPQEVRQAALSFNRMQQRIREQVSQRGRILTALSHDLRTPLSRIKLRLEQIDDSALRSKLAADLNEMAGMLDATLTYLSEQSSHEPVQRLDLLALVESLAENAREQGQPVEIFGHCEPLPTRPLALRACLNNLLGNALRYAGHARIELVEGPHEVTLRVVDHGPGIPAEQREAVFEPFFRLEGSRNRNSGGIGLGLSIAREASQRLGAELRLEGTPGGGLTAVLRLPRPSV</sequence>
<dbReference type="Gene3D" id="1.10.287.130">
    <property type="match status" value="1"/>
</dbReference>
<dbReference type="InterPro" id="IPR003594">
    <property type="entry name" value="HATPase_dom"/>
</dbReference>
<evidence type="ECO:0000256" key="8">
    <source>
        <dbReference type="ARBA" id="ARBA00022692"/>
    </source>
</evidence>
<feature type="region of interest" description="Disordered" evidence="15">
    <location>
        <begin position="41"/>
        <end position="62"/>
    </location>
</feature>
<proteinExistence type="predicted"/>
<keyword evidence="10 19" id="KW-0418">Kinase</keyword>
<feature type="domain" description="HAMP" evidence="18">
    <location>
        <begin position="90"/>
        <end position="142"/>
    </location>
</feature>
<dbReference type="SUPFAM" id="SSF47384">
    <property type="entry name" value="Homodimeric domain of signal transducing histidine kinase"/>
    <property type="match status" value="1"/>
</dbReference>
<comment type="caution">
    <text evidence="19">The sequence shown here is derived from an EMBL/GenBank/DDBJ whole genome shotgun (WGS) entry which is preliminary data.</text>
</comment>
<evidence type="ECO:0000256" key="7">
    <source>
        <dbReference type="ARBA" id="ARBA00022679"/>
    </source>
</evidence>
<evidence type="ECO:0000256" key="4">
    <source>
        <dbReference type="ARBA" id="ARBA00022475"/>
    </source>
</evidence>
<evidence type="ECO:0000256" key="6">
    <source>
        <dbReference type="ARBA" id="ARBA00022553"/>
    </source>
</evidence>
<evidence type="ECO:0000256" key="2">
    <source>
        <dbReference type="ARBA" id="ARBA00004429"/>
    </source>
</evidence>
<dbReference type="Pfam" id="PF00672">
    <property type="entry name" value="HAMP"/>
    <property type="match status" value="1"/>
</dbReference>
<dbReference type="SUPFAM" id="SSF158472">
    <property type="entry name" value="HAMP domain-like"/>
    <property type="match status" value="1"/>
</dbReference>
<evidence type="ECO:0000259" key="18">
    <source>
        <dbReference type="PROSITE" id="PS50885"/>
    </source>
</evidence>
<dbReference type="CDD" id="cd06225">
    <property type="entry name" value="HAMP"/>
    <property type="match status" value="1"/>
</dbReference>
<dbReference type="InterPro" id="IPR050980">
    <property type="entry name" value="2C_sensor_his_kinase"/>
</dbReference>
<keyword evidence="9" id="KW-0547">Nucleotide-binding</keyword>
<evidence type="ECO:0000256" key="12">
    <source>
        <dbReference type="ARBA" id="ARBA00022989"/>
    </source>
</evidence>
<evidence type="ECO:0000256" key="9">
    <source>
        <dbReference type="ARBA" id="ARBA00022741"/>
    </source>
</evidence>